<keyword evidence="2" id="KW-0732">Signal</keyword>
<evidence type="ECO:0000313" key="4">
    <source>
        <dbReference type="Proteomes" id="UP000250266"/>
    </source>
</evidence>
<dbReference type="Proteomes" id="UP000250266">
    <property type="component" value="Unassembled WGS sequence"/>
</dbReference>
<gene>
    <name evidence="3" type="ORF">K432DRAFT_119898</name>
</gene>
<accession>A0A8E2E4Z6</accession>
<evidence type="ECO:0000313" key="3">
    <source>
        <dbReference type="EMBL" id="OCK77481.1"/>
    </source>
</evidence>
<feature type="compositionally biased region" description="Polar residues" evidence="1">
    <location>
        <begin position="41"/>
        <end position="54"/>
    </location>
</feature>
<feature type="signal peptide" evidence="2">
    <location>
        <begin position="1"/>
        <end position="24"/>
    </location>
</feature>
<feature type="chain" id="PRO_5034166518" description="Secreted protein" evidence="2">
    <location>
        <begin position="25"/>
        <end position="76"/>
    </location>
</feature>
<feature type="compositionally biased region" description="Basic residues" evidence="1">
    <location>
        <begin position="57"/>
        <end position="76"/>
    </location>
</feature>
<evidence type="ECO:0000256" key="2">
    <source>
        <dbReference type="SAM" id="SignalP"/>
    </source>
</evidence>
<name>A0A8E2E4Z6_9PEZI</name>
<protein>
    <recommendedName>
        <fullName evidence="5">Secreted protein</fullName>
    </recommendedName>
</protein>
<keyword evidence="4" id="KW-1185">Reference proteome</keyword>
<evidence type="ECO:0000256" key="1">
    <source>
        <dbReference type="SAM" id="MobiDB-lite"/>
    </source>
</evidence>
<feature type="region of interest" description="Disordered" evidence="1">
    <location>
        <begin position="40"/>
        <end position="76"/>
    </location>
</feature>
<organism evidence="3 4">
    <name type="scientific">Lepidopterella palustris CBS 459.81</name>
    <dbReference type="NCBI Taxonomy" id="1314670"/>
    <lineage>
        <taxon>Eukaryota</taxon>
        <taxon>Fungi</taxon>
        <taxon>Dikarya</taxon>
        <taxon>Ascomycota</taxon>
        <taxon>Pezizomycotina</taxon>
        <taxon>Dothideomycetes</taxon>
        <taxon>Pleosporomycetidae</taxon>
        <taxon>Mytilinidiales</taxon>
        <taxon>Argynnaceae</taxon>
        <taxon>Lepidopterella</taxon>
    </lineage>
</organism>
<sequence length="76" mass="8651">MQIRLRLVCCPPLLFFGQVLLSLSETSIIKKLKPLPVHSCRGSNETTYNDNQGHSKPCNKLRQSSRSRHSTKSNRN</sequence>
<dbReference type="AlphaFoldDB" id="A0A8E2E4Z6"/>
<evidence type="ECO:0008006" key="5">
    <source>
        <dbReference type="Google" id="ProtNLM"/>
    </source>
</evidence>
<reference evidence="3 4" key="1">
    <citation type="journal article" date="2016" name="Nat. Commun.">
        <title>Ectomycorrhizal ecology is imprinted in the genome of the dominant symbiotic fungus Cenococcum geophilum.</title>
        <authorList>
            <consortium name="DOE Joint Genome Institute"/>
            <person name="Peter M."/>
            <person name="Kohler A."/>
            <person name="Ohm R.A."/>
            <person name="Kuo A."/>
            <person name="Krutzmann J."/>
            <person name="Morin E."/>
            <person name="Arend M."/>
            <person name="Barry K.W."/>
            <person name="Binder M."/>
            <person name="Choi C."/>
            <person name="Clum A."/>
            <person name="Copeland A."/>
            <person name="Grisel N."/>
            <person name="Haridas S."/>
            <person name="Kipfer T."/>
            <person name="LaButti K."/>
            <person name="Lindquist E."/>
            <person name="Lipzen A."/>
            <person name="Maire R."/>
            <person name="Meier B."/>
            <person name="Mihaltcheva S."/>
            <person name="Molinier V."/>
            <person name="Murat C."/>
            <person name="Poggeler S."/>
            <person name="Quandt C.A."/>
            <person name="Sperisen C."/>
            <person name="Tritt A."/>
            <person name="Tisserant E."/>
            <person name="Crous P.W."/>
            <person name="Henrissat B."/>
            <person name="Nehls U."/>
            <person name="Egli S."/>
            <person name="Spatafora J.W."/>
            <person name="Grigoriev I.V."/>
            <person name="Martin F.M."/>
        </authorList>
    </citation>
    <scope>NUCLEOTIDE SEQUENCE [LARGE SCALE GENOMIC DNA]</scope>
    <source>
        <strain evidence="3 4">CBS 459.81</strain>
    </source>
</reference>
<dbReference type="EMBL" id="KV745125">
    <property type="protein sequence ID" value="OCK77481.1"/>
    <property type="molecule type" value="Genomic_DNA"/>
</dbReference>
<proteinExistence type="predicted"/>